<dbReference type="PANTHER" id="PTHR39339:SF1">
    <property type="entry name" value="CHAD DOMAIN-CONTAINING PROTEIN"/>
    <property type="match status" value="1"/>
</dbReference>
<dbReference type="InterPro" id="IPR038186">
    <property type="entry name" value="CHAD_dom_sf"/>
</dbReference>
<dbReference type="SMART" id="SM00880">
    <property type="entry name" value="CHAD"/>
    <property type="match status" value="1"/>
</dbReference>
<dbReference type="PROSITE" id="PS51708">
    <property type="entry name" value="CHAD"/>
    <property type="match status" value="1"/>
</dbReference>
<name>A0A1N7RMM8_9BURK</name>
<dbReference type="AlphaFoldDB" id="A0A1N7RMM8"/>
<accession>A0A1N7RMM8</accession>
<sequence length="307" mass="34594">MMSFASVDASQVILLSLPIRGQMKHDDRAHDVAVPGEEPHAESTFSALATPLIDEALARVASIHADASPESLHQLRVALRRLRSLWWAYRPLLDKEENARQRALYRYLADAAGRTRDWDILLELLAGDEDSPRDVPPCLREAREQALAASRETLINADIHNVLHSALASTSKELNTAPERHALQKFAAKRVRAAERSLRKTQRGASHAKRFDYEALHDVRKAGKKVRYLLEFFGPMLDDDGHGHTLAHMKKLQQCFGELNDVIASVALLRDNTGLFADEQDASAALAYLKERRKHRQREAVRLLRKS</sequence>
<organism evidence="2 3">
    <name type="scientific">Paraburkholderia piptadeniae</name>
    <dbReference type="NCBI Taxonomy" id="1701573"/>
    <lineage>
        <taxon>Bacteria</taxon>
        <taxon>Pseudomonadati</taxon>
        <taxon>Pseudomonadota</taxon>
        <taxon>Betaproteobacteria</taxon>
        <taxon>Burkholderiales</taxon>
        <taxon>Burkholderiaceae</taxon>
        <taxon>Paraburkholderia</taxon>
    </lineage>
</organism>
<proteinExistence type="predicted"/>
<comment type="caution">
    <text evidence="2">The sequence shown here is derived from an EMBL/GenBank/DDBJ whole genome shotgun (WGS) entry which is preliminary data.</text>
</comment>
<dbReference type="Gene3D" id="1.40.20.10">
    <property type="entry name" value="CHAD domain"/>
    <property type="match status" value="1"/>
</dbReference>
<dbReference type="InterPro" id="IPR007899">
    <property type="entry name" value="CHAD_dom"/>
</dbReference>
<gene>
    <name evidence="2" type="ORF">BN2476_90029</name>
</gene>
<feature type="domain" description="CHAD" evidence="1">
    <location>
        <begin position="38"/>
        <end position="307"/>
    </location>
</feature>
<dbReference type="PANTHER" id="PTHR39339">
    <property type="entry name" value="SLR1444 PROTEIN"/>
    <property type="match status" value="1"/>
</dbReference>
<protein>
    <submittedName>
        <fullName evidence="2">Adenylate cyclase</fullName>
        <ecNumber evidence="2">4.6.1.1</ecNumber>
    </submittedName>
</protein>
<dbReference type="EC" id="4.6.1.1" evidence="2"/>
<keyword evidence="2" id="KW-0456">Lyase</keyword>
<reference evidence="2" key="1">
    <citation type="submission" date="2016-12" db="EMBL/GenBank/DDBJ databases">
        <authorList>
            <person name="Moulin L."/>
        </authorList>
    </citation>
    <scope>NUCLEOTIDE SEQUENCE [LARGE SCALE GENOMIC DNA]</scope>
    <source>
        <strain evidence="2">STM 7183</strain>
    </source>
</reference>
<dbReference type="EMBL" id="CYGY02000009">
    <property type="protein sequence ID" value="SIT36356.1"/>
    <property type="molecule type" value="Genomic_DNA"/>
</dbReference>
<evidence type="ECO:0000259" key="1">
    <source>
        <dbReference type="PROSITE" id="PS51708"/>
    </source>
</evidence>
<keyword evidence="3" id="KW-1185">Reference proteome</keyword>
<evidence type="ECO:0000313" key="3">
    <source>
        <dbReference type="Proteomes" id="UP000195569"/>
    </source>
</evidence>
<dbReference type="Pfam" id="PF05235">
    <property type="entry name" value="CHAD"/>
    <property type="match status" value="1"/>
</dbReference>
<dbReference type="GO" id="GO:0004016">
    <property type="term" value="F:adenylate cyclase activity"/>
    <property type="evidence" value="ECO:0007669"/>
    <property type="project" value="UniProtKB-EC"/>
</dbReference>
<dbReference type="Proteomes" id="UP000195569">
    <property type="component" value="Unassembled WGS sequence"/>
</dbReference>
<evidence type="ECO:0000313" key="2">
    <source>
        <dbReference type="EMBL" id="SIT36356.1"/>
    </source>
</evidence>